<comment type="subcellular location">
    <subcellularLocation>
        <location evidence="1">Membrane</location>
        <topology evidence="1">Multi-pass membrane protein</topology>
    </subcellularLocation>
</comment>
<evidence type="ECO:0000256" key="8">
    <source>
        <dbReference type="SAM" id="Phobius"/>
    </source>
</evidence>
<feature type="transmembrane region" description="Helical" evidence="8">
    <location>
        <begin position="260"/>
        <end position="280"/>
    </location>
</feature>
<feature type="region of interest" description="Disordered" evidence="7">
    <location>
        <begin position="1"/>
        <end position="35"/>
    </location>
</feature>
<dbReference type="GO" id="GO:0022857">
    <property type="term" value="F:transmembrane transporter activity"/>
    <property type="evidence" value="ECO:0007669"/>
    <property type="project" value="InterPro"/>
</dbReference>
<evidence type="ECO:0000256" key="1">
    <source>
        <dbReference type="ARBA" id="ARBA00004141"/>
    </source>
</evidence>
<proteinExistence type="inferred from homology"/>
<dbReference type="FunFam" id="1.20.1250.20:FF:000064">
    <property type="entry name" value="MFS allantoate transporter"/>
    <property type="match status" value="1"/>
</dbReference>
<evidence type="ECO:0000313" key="9">
    <source>
        <dbReference type="EMBL" id="GLB38571.1"/>
    </source>
</evidence>
<dbReference type="Gene3D" id="1.20.1250.20">
    <property type="entry name" value="MFS general substrate transporter like domains"/>
    <property type="match status" value="2"/>
</dbReference>
<evidence type="ECO:0000256" key="6">
    <source>
        <dbReference type="ARBA" id="ARBA00037968"/>
    </source>
</evidence>
<dbReference type="InterPro" id="IPR011701">
    <property type="entry name" value="MFS"/>
</dbReference>
<feature type="transmembrane region" description="Helical" evidence="8">
    <location>
        <begin position="192"/>
        <end position="216"/>
    </location>
</feature>
<gene>
    <name evidence="9" type="ORF">LshimejAT787_0504360</name>
</gene>
<evidence type="ECO:0000256" key="2">
    <source>
        <dbReference type="ARBA" id="ARBA00022448"/>
    </source>
</evidence>
<reference evidence="9" key="1">
    <citation type="submission" date="2022-07" db="EMBL/GenBank/DDBJ databases">
        <title>The genome of Lyophyllum shimeji provides insight into the initial evolution of ectomycorrhizal fungal genome.</title>
        <authorList>
            <person name="Kobayashi Y."/>
            <person name="Shibata T."/>
            <person name="Hirakawa H."/>
            <person name="Shigenobu S."/>
            <person name="Nishiyama T."/>
            <person name="Yamada A."/>
            <person name="Hasebe M."/>
            <person name="Kawaguchi M."/>
        </authorList>
    </citation>
    <scope>NUCLEOTIDE SEQUENCE</scope>
    <source>
        <strain evidence="9">AT787</strain>
    </source>
</reference>
<comment type="caution">
    <text evidence="9">The sequence shown here is derived from an EMBL/GenBank/DDBJ whole genome shotgun (WGS) entry which is preliminary data.</text>
</comment>
<comment type="similarity">
    <text evidence="6">Belongs to the major facilitator superfamily. Allantoate permease family.</text>
</comment>
<feature type="transmembrane region" description="Helical" evidence="8">
    <location>
        <begin position="167"/>
        <end position="185"/>
    </location>
</feature>
<keyword evidence="10" id="KW-1185">Reference proteome</keyword>
<evidence type="ECO:0000256" key="7">
    <source>
        <dbReference type="SAM" id="MobiDB-lite"/>
    </source>
</evidence>
<dbReference type="SUPFAM" id="SSF103473">
    <property type="entry name" value="MFS general substrate transporter"/>
    <property type="match status" value="1"/>
</dbReference>
<feature type="transmembrane region" description="Helical" evidence="8">
    <location>
        <begin position="392"/>
        <end position="412"/>
    </location>
</feature>
<feature type="transmembrane region" description="Helical" evidence="8">
    <location>
        <begin position="452"/>
        <end position="472"/>
    </location>
</feature>
<keyword evidence="2" id="KW-0813">Transport</keyword>
<keyword evidence="3 8" id="KW-0812">Transmembrane</keyword>
<evidence type="ECO:0000256" key="5">
    <source>
        <dbReference type="ARBA" id="ARBA00023136"/>
    </source>
</evidence>
<feature type="transmembrane region" description="Helical" evidence="8">
    <location>
        <begin position="362"/>
        <end position="385"/>
    </location>
</feature>
<feature type="transmembrane region" description="Helical" evidence="8">
    <location>
        <begin position="484"/>
        <end position="505"/>
    </location>
</feature>
<accession>A0A9P3PMV7</accession>
<evidence type="ECO:0000256" key="4">
    <source>
        <dbReference type="ARBA" id="ARBA00022989"/>
    </source>
</evidence>
<name>A0A9P3PMV7_LYOSH</name>
<dbReference type="PANTHER" id="PTHR43791:SF63">
    <property type="entry name" value="HIGH AFFINITY CYSTEINE TRANSPORTER"/>
    <property type="match status" value="1"/>
</dbReference>
<keyword evidence="4 8" id="KW-1133">Transmembrane helix</keyword>
<dbReference type="PANTHER" id="PTHR43791">
    <property type="entry name" value="PERMEASE-RELATED"/>
    <property type="match status" value="1"/>
</dbReference>
<organism evidence="9 10">
    <name type="scientific">Lyophyllum shimeji</name>
    <name type="common">Hon-shimeji</name>
    <name type="synonym">Tricholoma shimeji</name>
    <dbReference type="NCBI Taxonomy" id="47721"/>
    <lineage>
        <taxon>Eukaryota</taxon>
        <taxon>Fungi</taxon>
        <taxon>Dikarya</taxon>
        <taxon>Basidiomycota</taxon>
        <taxon>Agaricomycotina</taxon>
        <taxon>Agaricomycetes</taxon>
        <taxon>Agaricomycetidae</taxon>
        <taxon>Agaricales</taxon>
        <taxon>Tricholomatineae</taxon>
        <taxon>Lyophyllaceae</taxon>
        <taxon>Lyophyllum</taxon>
    </lineage>
</organism>
<feature type="compositionally biased region" description="Polar residues" evidence="7">
    <location>
        <begin position="1"/>
        <end position="10"/>
    </location>
</feature>
<dbReference type="InterPro" id="IPR036259">
    <property type="entry name" value="MFS_trans_sf"/>
</dbReference>
<dbReference type="OrthoDB" id="6730379at2759"/>
<keyword evidence="5 8" id="KW-0472">Membrane</keyword>
<evidence type="ECO:0000313" key="10">
    <source>
        <dbReference type="Proteomes" id="UP001063166"/>
    </source>
</evidence>
<sequence>MLQLPPQGSSVAGPMTHAKSCQASKHEGTTLPGPLPRLIWMSSSSSIDEKRSASSSSEKHDTIAVETKNIDTAAELLNGDEGELDPAEALRVRRKVDLHIMPMMCGLYWIQFMDKTTLGSAAILGIREATHLTTNQYNWLGTVFYLSYLAFEIPQNLALQRFPVGKWLSINIFVWAVALCCHAACKNFAGLLICRLLLGMCEGSITAGFLIVTSMFYTRNEQTLRVGYWFLMNGAAQIISGFLSFGTLHIKTRGFEPWQWLMILTGLITLIAAISFWFLFPDSPTSAWFLTKKERAIAVRRIKVNQTGVENKTFKKEQMYEALQDPKTWLIALFSASVMVPNSLTNQRQIIVSSFGFSNLQATLLGCVDGVVTITTIWSGVWLAARIPNSRAYIAILYTLPNIVAVFLINFLPWSNKIGLLFAQWTSGLVTNYVLALSWLSSITAGHTKRVTVNAIALCAYCIGNSAGPFMWQAQYRPRNHVPWTVIGVCHVVCICCLGVLRIHLARQNKIRDQEPVDHTYDDVHIERVVDGVVEKIKVDKAFLDLTDIQNRRGALLPSAQRSLDAPSAIHVKRLHHHRIQSVQAGKNCMASNVVVKLHIQLWMERCSASLE</sequence>
<protein>
    <submittedName>
        <fullName evidence="9">Major facilitator superfamily protein</fullName>
    </submittedName>
</protein>
<feature type="transmembrane region" description="Helical" evidence="8">
    <location>
        <begin position="228"/>
        <end position="248"/>
    </location>
</feature>
<dbReference type="GO" id="GO:0016020">
    <property type="term" value="C:membrane"/>
    <property type="evidence" value="ECO:0007669"/>
    <property type="project" value="UniProtKB-SubCell"/>
</dbReference>
<evidence type="ECO:0000256" key="3">
    <source>
        <dbReference type="ARBA" id="ARBA00022692"/>
    </source>
</evidence>
<feature type="transmembrane region" description="Helical" evidence="8">
    <location>
        <begin position="418"/>
        <end position="440"/>
    </location>
</feature>
<dbReference type="AlphaFoldDB" id="A0A9P3PMV7"/>
<dbReference type="Proteomes" id="UP001063166">
    <property type="component" value="Unassembled WGS sequence"/>
</dbReference>
<dbReference type="Pfam" id="PF07690">
    <property type="entry name" value="MFS_1"/>
    <property type="match status" value="1"/>
</dbReference>
<dbReference type="EMBL" id="BRPK01000005">
    <property type="protein sequence ID" value="GLB38571.1"/>
    <property type="molecule type" value="Genomic_DNA"/>
</dbReference>